<dbReference type="STRING" id="1797263.A2397_01430"/>
<evidence type="ECO:0000256" key="5">
    <source>
        <dbReference type="ARBA" id="ARBA00022692"/>
    </source>
</evidence>
<evidence type="ECO:0000256" key="8">
    <source>
        <dbReference type="SAM" id="Phobius"/>
    </source>
</evidence>
<keyword evidence="2" id="KW-1003">Cell membrane</keyword>
<feature type="transmembrane region" description="Helical" evidence="8">
    <location>
        <begin position="12"/>
        <end position="30"/>
    </location>
</feature>
<evidence type="ECO:0000256" key="1">
    <source>
        <dbReference type="ARBA" id="ARBA00004651"/>
    </source>
</evidence>
<feature type="transmembrane region" description="Helical" evidence="8">
    <location>
        <begin position="251"/>
        <end position="269"/>
    </location>
</feature>
<gene>
    <name evidence="9" type="ORF">A2397_01430</name>
</gene>
<keyword evidence="3" id="KW-0328">Glycosyltransferase</keyword>
<feature type="transmembrane region" description="Helical" evidence="8">
    <location>
        <begin position="77"/>
        <end position="96"/>
    </location>
</feature>
<comment type="caution">
    <text evidence="9">The sequence shown here is derived from an EMBL/GenBank/DDBJ whole genome shotgun (WGS) entry which is preliminary data.</text>
</comment>
<evidence type="ECO:0000313" key="9">
    <source>
        <dbReference type="EMBL" id="OGD08906.1"/>
    </source>
</evidence>
<evidence type="ECO:0000256" key="4">
    <source>
        <dbReference type="ARBA" id="ARBA00022679"/>
    </source>
</evidence>
<keyword evidence="7 8" id="KW-0472">Membrane</keyword>
<feature type="transmembrane region" description="Helical" evidence="8">
    <location>
        <begin position="325"/>
        <end position="343"/>
    </location>
</feature>
<reference evidence="9 10" key="1">
    <citation type="journal article" date="2016" name="Nat. Commun.">
        <title>Thousands of microbial genomes shed light on interconnected biogeochemical processes in an aquifer system.</title>
        <authorList>
            <person name="Anantharaman K."/>
            <person name="Brown C.T."/>
            <person name="Hug L.A."/>
            <person name="Sharon I."/>
            <person name="Castelle C.J."/>
            <person name="Probst A.J."/>
            <person name="Thomas B.C."/>
            <person name="Singh A."/>
            <person name="Wilkins M.J."/>
            <person name="Karaoz U."/>
            <person name="Brodie E.L."/>
            <person name="Williams K.H."/>
            <person name="Hubbard S.S."/>
            <person name="Banfield J.F."/>
        </authorList>
    </citation>
    <scope>NUCLEOTIDE SEQUENCE [LARGE SCALE GENOMIC DNA]</scope>
</reference>
<keyword evidence="4" id="KW-0808">Transferase</keyword>
<organism evidence="9 10">
    <name type="scientific">Candidatus Amesbacteria bacterium RIFOXYB1_FULL_44_23</name>
    <dbReference type="NCBI Taxonomy" id="1797263"/>
    <lineage>
        <taxon>Bacteria</taxon>
        <taxon>Candidatus Amesiibacteriota</taxon>
    </lineage>
</organism>
<dbReference type="GO" id="GO:0016763">
    <property type="term" value="F:pentosyltransferase activity"/>
    <property type="evidence" value="ECO:0007669"/>
    <property type="project" value="TreeGrafter"/>
</dbReference>
<feature type="transmembrane region" description="Helical" evidence="8">
    <location>
        <begin position="161"/>
        <end position="187"/>
    </location>
</feature>
<accession>A0A1F4ZSW5</accession>
<dbReference type="Proteomes" id="UP000176424">
    <property type="component" value="Unassembled WGS sequence"/>
</dbReference>
<evidence type="ECO:0000256" key="7">
    <source>
        <dbReference type="ARBA" id="ARBA00023136"/>
    </source>
</evidence>
<feature type="transmembrane region" description="Helical" evidence="8">
    <location>
        <begin position="300"/>
        <end position="318"/>
    </location>
</feature>
<sequence>MKKILVWIEKNEWMLVVVSVGILLRIPSLFEPHWYGDEEIYLTIGQAINSGLKLYQQIHDNKPPLLYLMAALSNGELFWFKFCLMIWNTLAIVTMYKLARKLGFVKKKAIASAGIFMALTSLPFLEGNIANAEIFFLLPAMLAVIILWGKNISLKHIFVGGLFLGIGALFKMPILLEAGVWPLYWLIFEPKRWWSKSLILAAGVLMPIGLSCVYYWWEGSLKAYLVAAWAQNLPYLSSWKASGSGDGIFSLKGRLVVLIALLAPILGLGKRLGKNLTFYLTWFVIGLFSALLSGRPYPHYLVQIIPVLSLLVPELWIGEKYGRKAAVLAIVLAVITFNAYGFYNYPVIQYYQNFLEWTWGKKDRHNYFEWFDRQVNANYGVASLVSQISFPGDRLFVWGDQPSIYALSRRLPATKYTVKYHIKDFKAEGYSISEIANSLPRVIVSYGEEDSLPGLQSVLLSRYMLVAKISNAAVFRLYNSVAHGKD</sequence>
<dbReference type="PANTHER" id="PTHR33908">
    <property type="entry name" value="MANNOSYLTRANSFERASE YKCB-RELATED"/>
    <property type="match status" value="1"/>
</dbReference>
<dbReference type="GO" id="GO:0009103">
    <property type="term" value="P:lipopolysaccharide biosynthetic process"/>
    <property type="evidence" value="ECO:0007669"/>
    <property type="project" value="UniProtKB-ARBA"/>
</dbReference>
<feature type="transmembrane region" description="Helical" evidence="8">
    <location>
        <begin position="131"/>
        <end position="149"/>
    </location>
</feature>
<dbReference type="EMBL" id="MEXR01000045">
    <property type="protein sequence ID" value="OGD08906.1"/>
    <property type="molecule type" value="Genomic_DNA"/>
</dbReference>
<keyword evidence="6 8" id="KW-1133">Transmembrane helix</keyword>
<evidence type="ECO:0000256" key="3">
    <source>
        <dbReference type="ARBA" id="ARBA00022676"/>
    </source>
</evidence>
<dbReference type="InterPro" id="IPR050297">
    <property type="entry name" value="LipidA_mod_glycosyltrf_83"/>
</dbReference>
<feature type="transmembrane region" description="Helical" evidence="8">
    <location>
        <begin position="193"/>
        <end position="216"/>
    </location>
</feature>
<feature type="transmembrane region" description="Helical" evidence="8">
    <location>
        <begin position="276"/>
        <end position="294"/>
    </location>
</feature>
<protein>
    <recommendedName>
        <fullName evidence="11">Glycosyltransferase RgtA/B/C/D-like domain-containing protein</fullName>
    </recommendedName>
</protein>
<evidence type="ECO:0000313" key="10">
    <source>
        <dbReference type="Proteomes" id="UP000176424"/>
    </source>
</evidence>
<evidence type="ECO:0000256" key="2">
    <source>
        <dbReference type="ARBA" id="ARBA00022475"/>
    </source>
</evidence>
<evidence type="ECO:0008006" key="11">
    <source>
        <dbReference type="Google" id="ProtNLM"/>
    </source>
</evidence>
<dbReference type="AlphaFoldDB" id="A0A1F4ZSW5"/>
<keyword evidence="5 8" id="KW-0812">Transmembrane</keyword>
<evidence type="ECO:0000256" key="6">
    <source>
        <dbReference type="ARBA" id="ARBA00022989"/>
    </source>
</evidence>
<proteinExistence type="predicted"/>
<dbReference type="GO" id="GO:0005886">
    <property type="term" value="C:plasma membrane"/>
    <property type="evidence" value="ECO:0007669"/>
    <property type="project" value="UniProtKB-SubCell"/>
</dbReference>
<name>A0A1F4ZSW5_9BACT</name>
<comment type="subcellular location">
    <subcellularLocation>
        <location evidence="1">Cell membrane</location>
        <topology evidence="1">Multi-pass membrane protein</topology>
    </subcellularLocation>
</comment>
<dbReference type="PANTHER" id="PTHR33908:SF11">
    <property type="entry name" value="MEMBRANE PROTEIN"/>
    <property type="match status" value="1"/>
</dbReference>